<proteinExistence type="predicted"/>
<gene>
    <name evidence="1" type="ORF">N1851_012376</name>
</gene>
<protein>
    <submittedName>
        <fullName evidence="1">Uncharacterized protein</fullName>
    </submittedName>
</protein>
<name>A0AA47MXE5_MERPO</name>
<dbReference type="AlphaFoldDB" id="A0AA47MXE5"/>
<evidence type="ECO:0000313" key="1">
    <source>
        <dbReference type="EMBL" id="KAK0147915.1"/>
    </source>
</evidence>
<comment type="caution">
    <text evidence="1">The sequence shown here is derived from an EMBL/GenBank/DDBJ whole genome shotgun (WGS) entry which is preliminary data.</text>
</comment>
<evidence type="ECO:0000313" key="2">
    <source>
        <dbReference type="Proteomes" id="UP001174136"/>
    </source>
</evidence>
<accession>A0AA47MXE5</accession>
<keyword evidence="2" id="KW-1185">Reference proteome</keyword>
<dbReference type="EMBL" id="JAOPHQ010002277">
    <property type="protein sequence ID" value="KAK0147915.1"/>
    <property type="molecule type" value="Genomic_DNA"/>
</dbReference>
<reference evidence="1" key="1">
    <citation type="journal article" date="2023" name="Front. Mar. Sci.">
        <title>A new Merluccius polli reference genome to investigate the effects of global change in West African waters.</title>
        <authorList>
            <person name="Mateo J.L."/>
            <person name="Blanco-Fernandez C."/>
            <person name="Garcia-Vazquez E."/>
            <person name="Machado-Schiaffino G."/>
        </authorList>
    </citation>
    <scope>NUCLEOTIDE SEQUENCE</scope>
    <source>
        <strain evidence="1">C29</strain>
        <tissue evidence="1">Fin</tissue>
    </source>
</reference>
<organism evidence="1 2">
    <name type="scientific">Merluccius polli</name>
    <name type="common">Benguela hake</name>
    <name type="synonym">Merluccius cadenati</name>
    <dbReference type="NCBI Taxonomy" id="89951"/>
    <lineage>
        <taxon>Eukaryota</taxon>
        <taxon>Metazoa</taxon>
        <taxon>Chordata</taxon>
        <taxon>Craniata</taxon>
        <taxon>Vertebrata</taxon>
        <taxon>Euteleostomi</taxon>
        <taxon>Actinopterygii</taxon>
        <taxon>Neopterygii</taxon>
        <taxon>Teleostei</taxon>
        <taxon>Neoteleostei</taxon>
        <taxon>Acanthomorphata</taxon>
        <taxon>Zeiogadaria</taxon>
        <taxon>Gadariae</taxon>
        <taxon>Gadiformes</taxon>
        <taxon>Gadoidei</taxon>
        <taxon>Merlucciidae</taxon>
        <taxon>Merluccius</taxon>
    </lineage>
</organism>
<dbReference type="Proteomes" id="UP001174136">
    <property type="component" value="Unassembled WGS sequence"/>
</dbReference>
<sequence>MVDGGRLRPEASQLRSCQPTSDQTLCYRRPHSISLTSLSLQCPGRMQWRRPTNAGLAADTQTARLESKGQLRGNLCSLRATSTSMLLREMGMRGKAHRQAVKYLSGAAEKGSQWLWMKRKDPT</sequence>